<gene>
    <name evidence="1" type="ORF">CLUMA_CG015575</name>
</gene>
<evidence type="ECO:0000313" key="2">
    <source>
        <dbReference type="Proteomes" id="UP000183832"/>
    </source>
</evidence>
<name>A0A1J1INX2_9DIPT</name>
<organism evidence="1 2">
    <name type="scientific">Clunio marinus</name>
    <dbReference type="NCBI Taxonomy" id="568069"/>
    <lineage>
        <taxon>Eukaryota</taxon>
        <taxon>Metazoa</taxon>
        <taxon>Ecdysozoa</taxon>
        <taxon>Arthropoda</taxon>
        <taxon>Hexapoda</taxon>
        <taxon>Insecta</taxon>
        <taxon>Pterygota</taxon>
        <taxon>Neoptera</taxon>
        <taxon>Endopterygota</taxon>
        <taxon>Diptera</taxon>
        <taxon>Nematocera</taxon>
        <taxon>Chironomoidea</taxon>
        <taxon>Chironomidae</taxon>
        <taxon>Clunio</taxon>
    </lineage>
</organism>
<reference evidence="1 2" key="1">
    <citation type="submission" date="2015-04" db="EMBL/GenBank/DDBJ databases">
        <authorList>
            <person name="Syromyatnikov M.Y."/>
            <person name="Popov V.N."/>
        </authorList>
    </citation>
    <scope>NUCLEOTIDE SEQUENCE [LARGE SCALE GENOMIC DNA]</scope>
</reference>
<dbReference type="AlphaFoldDB" id="A0A1J1INX2"/>
<protein>
    <submittedName>
        <fullName evidence="1">CLUMA_CG015575, isoform A</fullName>
    </submittedName>
</protein>
<evidence type="ECO:0000313" key="1">
    <source>
        <dbReference type="EMBL" id="CRL01856.1"/>
    </source>
</evidence>
<dbReference type="EMBL" id="CVRI01000057">
    <property type="protein sequence ID" value="CRL01856.1"/>
    <property type="molecule type" value="Genomic_DNA"/>
</dbReference>
<dbReference type="Proteomes" id="UP000183832">
    <property type="component" value="Unassembled WGS sequence"/>
</dbReference>
<proteinExistence type="predicted"/>
<sequence length="60" mass="6953">MAHKLNTTPRCQTTNNSKNSRSLLVNKPMEIEVFFLCFGQKCGKSFVLLKCCQHIRQKHD</sequence>
<keyword evidence="2" id="KW-1185">Reference proteome</keyword>
<accession>A0A1J1INX2</accession>